<evidence type="ECO:0000256" key="2">
    <source>
        <dbReference type="ARBA" id="ARBA00022448"/>
    </source>
</evidence>
<dbReference type="PROSITE" id="PS50850">
    <property type="entry name" value="MFS"/>
    <property type="match status" value="1"/>
</dbReference>
<evidence type="ECO:0000259" key="8">
    <source>
        <dbReference type="PROSITE" id="PS50850"/>
    </source>
</evidence>
<dbReference type="Proteomes" id="UP000252479">
    <property type="component" value="Unassembled WGS sequence"/>
</dbReference>
<dbReference type="CDD" id="cd06173">
    <property type="entry name" value="MFS_MefA_like"/>
    <property type="match status" value="1"/>
</dbReference>
<dbReference type="Pfam" id="PF07690">
    <property type="entry name" value="MFS_1"/>
    <property type="match status" value="1"/>
</dbReference>
<dbReference type="PANTHER" id="PTHR43266:SF2">
    <property type="entry name" value="MAJOR FACILITATOR SUPERFAMILY (MFS) PROFILE DOMAIN-CONTAINING PROTEIN"/>
    <property type="match status" value="1"/>
</dbReference>
<feature type="transmembrane region" description="Helical" evidence="7">
    <location>
        <begin position="55"/>
        <end position="78"/>
    </location>
</feature>
<protein>
    <submittedName>
        <fullName evidence="9">MFS transporter</fullName>
    </submittedName>
</protein>
<dbReference type="InterPro" id="IPR011701">
    <property type="entry name" value="MFS"/>
</dbReference>
<keyword evidence="4 7" id="KW-0812">Transmembrane</keyword>
<feature type="transmembrane region" description="Helical" evidence="7">
    <location>
        <begin position="148"/>
        <end position="170"/>
    </location>
</feature>
<dbReference type="GO" id="GO:0022857">
    <property type="term" value="F:transmembrane transporter activity"/>
    <property type="evidence" value="ECO:0007669"/>
    <property type="project" value="InterPro"/>
</dbReference>
<feature type="transmembrane region" description="Helical" evidence="7">
    <location>
        <begin position="339"/>
        <end position="361"/>
    </location>
</feature>
<evidence type="ECO:0000256" key="7">
    <source>
        <dbReference type="SAM" id="Phobius"/>
    </source>
</evidence>
<feature type="domain" description="Major facilitator superfamily (MFS) profile" evidence="8">
    <location>
        <begin position="15"/>
        <end position="432"/>
    </location>
</feature>
<organism evidence="9 10">
    <name type="scientific">Vibrio casei</name>
    <dbReference type="NCBI Taxonomy" id="673372"/>
    <lineage>
        <taxon>Bacteria</taxon>
        <taxon>Pseudomonadati</taxon>
        <taxon>Pseudomonadota</taxon>
        <taxon>Gammaproteobacteria</taxon>
        <taxon>Vibrionales</taxon>
        <taxon>Vibrionaceae</taxon>
        <taxon>Vibrio</taxon>
    </lineage>
</organism>
<evidence type="ECO:0000313" key="10">
    <source>
        <dbReference type="Proteomes" id="UP000252479"/>
    </source>
</evidence>
<reference evidence="9 10" key="1">
    <citation type="journal article" date="2017" name="Elife">
        <title>Extensive horizontal gene transfer in cheese-associated bacteria.</title>
        <authorList>
            <person name="Bonham K.S."/>
            <person name="Wolfe B.E."/>
            <person name="Dutton R.J."/>
        </authorList>
    </citation>
    <scope>NUCLEOTIDE SEQUENCE [LARGE SCALE GENOMIC DNA]</scope>
    <source>
        <strain evidence="9 10">JB196</strain>
    </source>
</reference>
<evidence type="ECO:0000256" key="6">
    <source>
        <dbReference type="ARBA" id="ARBA00023136"/>
    </source>
</evidence>
<keyword evidence="5 7" id="KW-1133">Transmembrane helix</keyword>
<dbReference type="PANTHER" id="PTHR43266">
    <property type="entry name" value="MACROLIDE-EFFLUX PROTEIN"/>
    <property type="match status" value="1"/>
</dbReference>
<feature type="transmembrane region" description="Helical" evidence="7">
    <location>
        <begin position="90"/>
        <end position="108"/>
    </location>
</feature>
<feature type="transmembrane region" description="Helical" evidence="7">
    <location>
        <begin position="264"/>
        <end position="285"/>
    </location>
</feature>
<evidence type="ECO:0000313" key="9">
    <source>
        <dbReference type="EMBL" id="RCS72933.1"/>
    </source>
</evidence>
<dbReference type="AlphaFoldDB" id="A0A368LN41"/>
<feature type="transmembrane region" description="Helical" evidence="7">
    <location>
        <begin position="297"/>
        <end position="319"/>
    </location>
</feature>
<comment type="subcellular location">
    <subcellularLocation>
        <location evidence="1">Cell membrane</location>
        <topology evidence="1">Multi-pass membrane protein</topology>
    </subcellularLocation>
</comment>
<evidence type="ECO:0000256" key="4">
    <source>
        <dbReference type="ARBA" id="ARBA00022692"/>
    </source>
</evidence>
<keyword evidence="2" id="KW-0813">Transport</keyword>
<proteinExistence type="predicted"/>
<evidence type="ECO:0000256" key="3">
    <source>
        <dbReference type="ARBA" id="ARBA00022475"/>
    </source>
</evidence>
<feature type="transmembrane region" description="Helical" evidence="7">
    <location>
        <begin position="409"/>
        <end position="427"/>
    </location>
</feature>
<gene>
    <name evidence="9" type="ORF">CIK83_04525</name>
</gene>
<keyword evidence="3" id="KW-1003">Cell membrane</keyword>
<accession>A0A368LN41</accession>
<feature type="transmembrane region" description="Helical" evidence="7">
    <location>
        <begin position="176"/>
        <end position="198"/>
    </location>
</feature>
<name>A0A368LN41_9VIBR</name>
<feature type="transmembrane region" description="Helical" evidence="7">
    <location>
        <begin position="382"/>
        <end position="403"/>
    </location>
</feature>
<sequence>MDKCSQSDTVFFSQRFFPYFVTQFFGAFNDNIYKNTLLIFVAFASANQLPISSTLFINLAAGIFILPFFLFSATAGVIADKYEKSKLIRWIKFAEIIIMIAGAISFLYQSYLALLILLFLMGTQSAFFGPVKYALLPQHLKPAQLLKGNAWVETGTFLAILFGTIGAGIIVATPNAYWLTAVSVVFFAVLGFIASLFIPKALPSPNHYQFSWKPIFHTQQTLNIAKQNRTIHLSIIAISWFWFLGACYLTQFPNFSKTYIQGDSTSVSFLLALFSVGIAIGSLLCAKLSHQKINLKLVGLGGVGISIFSVLLGLFSILIQTTSTNDMISITNLLSSANYLPIFFSLFFLGMCGGTFIVPLYTLMQTLASTETRAQVIAANNIYNALFMVGSAIISIVCLSLLSMAIHQFFIFLGILNLLVIFGLYRYKPQTMTPESH</sequence>
<dbReference type="InterPro" id="IPR036259">
    <property type="entry name" value="MFS_trans_sf"/>
</dbReference>
<dbReference type="Gene3D" id="1.20.1250.20">
    <property type="entry name" value="MFS general substrate transporter like domains"/>
    <property type="match status" value="1"/>
</dbReference>
<dbReference type="InterPro" id="IPR020846">
    <property type="entry name" value="MFS_dom"/>
</dbReference>
<feature type="transmembrane region" description="Helical" evidence="7">
    <location>
        <begin position="231"/>
        <end position="252"/>
    </location>
</feature>
<dbReference type="SUPFAM" id="SSF103473">
    <property type="entry name" value="MFS general substrate transporter"/>
    <property type="match status" value="1"/>
</dbReference>
<dbReference type="EMBL" id="QPGL01000001">
    <property type="protein sequence ID" value="RCS72933.1"/>
    <property type="molecule type" value="Genomic_DNA"/>
</dbReference>
<keyword evidence="6 7" id="KW-0472">Membrane</keyword>
<comment type="caution">
    <text evidence="9">The sequence shown here is derived from an EMBL/GenBank/DDBJ whole genome shotgun (WGS) entry which is preliminary data.</text>
</comment>
<keyword evidence="10" id="KW-1185">Reference proteome</keyword>
<evidence type="ECO:0000256" key="1">
    <source>
        <dbReference type="ARBA" id="ARBA00004651"/>
    </source>
</evidence>
<dbReference type="GO" id="GO:0005886">
    <property type="term" value="C:plasma membrane"/>
    <property type="evidence" value="ECO:0007669"/>
    <property type="project" value="UniProtKB-SubCell"/>
</dbReference>
<evidence type="ECO:0000256" key="5">
    <source>
        <dbReference type="ARBA" id="ARBA00022989"/>
    </source>
</evidence>